<evidence type="ECO:0000256" key="2">
    <source>
        <dbReference type="ARBA" id="ARBA00022857"/>
    </source>
</evidence>
<dbReference type="InterPro" id="IPR051164">
    <property type="entry name" value="NmrA-like_oxidored"/>
</dbReference>
<feature type="region of interest" description="Disordered" evidence="3">
    <location>
        <begin position="212"/>
        <end position="236"/>
    </location>
</feature>
<dbReference type="PANTHER" id="PTHR42748:SF7">
    <property type="entry name" value="NMRA LIKE REDOX SENSOR 1-RELATED"/>
    <property type="match status" value="1"/>
</dbReference>
<keyword evidence="2" id="KW-0521">NADP</keyword>
<dbReference type="Pfam" id="PF05368">
    <property type="entry name" value="NmrA"/>
    <property type="match status" value="1"/>
</dbReference>
<reference evidence="5 6" key="1">
    <citation type="submission" date="2018-05" db="EMBL/GenBank/DDBJ databases">
        <title>Genome sequencing and assembly of the regulated plant pathogen Lachnellula willkommii and related sister species for the development of diagnostic species identification markers.</title>
        <authorList>
            <person name="Giroux E."/>
            <person name="Bilodeau G."/>
        </authorList>
    </citation>
    <scope>NUCLEOTIDE SEQUENCE [LARGE SCALE GENOMIC DNA]</scope>
    <source>
        <strain evidence="5 6">CBS 172.35</strain>
    </source>
</reference>
<evidence type="ECO:0000256" key="3">
    <source>
        <dbReference type="SAM" id="MobiDB-lite"/>
    </source>
</evidence>
<dbReference type="SUPFAM" id="SSF51735">
    <property type="entry name" value="NAD(P)-binding Rossmann-fold domains"/>
    <property type="match status" value="1"/>
</dbReference>
<evidence type="ECO:0000313" key="6">
    <source>
        <dbReference type="Proteomes" id="UP000315522"/>
    </source>
</evidence>
<keyword evidence="6" id="KW-1185">Reference proteome</keyword>
<evidence type="ECO:0000256" key="1">
    <source>
        <dbReference type="ARBA" id="ARBA00006328"/>
    </source>
</evidence>
<dbReference type="Proteomes" id="UP000315522">
    <property type="component" value="Unassembled WGS sequence"/>
</dbReference>
<proteinExistence type="inferred from homology"/>
<name>A0A559M896_9HELO</name>
<comment type="similarity">
    <text evidence="1">Belongs to the NmrA-type oxidoreductase family.</text>
</comment>
<gene>
    <name evidence="5" type="primary">NMRAL1_6</name>
    <name evidence="5" type="ORF">LAWI1_G007781</name>
</gene>
<organism evidence="5 6">
    <name type="scientific">Lachnellula willkommii</name>
    <dbReference type="NCBI Taxonomy" id="215461"/>
    <lineage>
        <taxon>Eukaryota</taxon>
        <taxon>Fungi</taxon>
        <taxon>Dikarya</taxon>
        <taxon>Ascomycota</taxon>
        <taxon>Pezizomycotina</taxon>
        <taxon>Leotiomycetes</taxon>
        <taxon>Helotiales</taxon>
        <taxon>Lachnaceae</taxon>
        <taxon>Lachnellula</taxon>
    </lineage>
</organism>
<feature type="domain" description="NmrA-like" evidence="4">
    <location>
        <begin position="237"/>
        <end position="465"/>
    </location>
</feature>
<dbReference type="Gene3D" id="3.90.25.10">
    <property type="entry name" value="UDP-galactose 4-epimerase, domain 1"/>
    <property type="match status" value="1"/>
</dbReference>
<sequence length="552" mass="62059">MGCHLSIIDARGKSPKDDAPQNKIRRVATQKDGLLRQPLKEIWEPFKTFKTSRGLNVFSHGNMLMILSWEDYCRWETIVFNFNKARFPGGVIPHTYRRVYDHSTTGKATAETMMLDLDFFEDKGLLFEERSFAEVRNLESFYYRSHLGMRNMPASARIPRKPMRPILVFMDREEFEAWVSDASVEEINAADEEIVARGVEYPARLFRDSNPPAVKSIGPIPQGQRMKSAYSPGGGKVGKQGGSLIKALRERNAPFDILALTRKPQSAGAKALSSSNITVVHGDSRNPAPIFEAHKPIYGVFCSTAFLPGNAADEEAQAKPLIDFAIKNNVEHFVFSSMDRGGPASENNPTDIPHFASKHHIEKYLKEQIVEKGSKMQYTILRPVWLMDNITPNFGGKVLNSLWAGVGDKPLQLISCRDIRLFAARAFADPEAYKGREISLAGDELNISQARKVFKDTLGDDLPETYGVVGDRINKFVKDVGIIFSWFKMDRFGAGMKLGFGAEIKLVKDMSTMFSWFKSDGFGADIPALRKEEPQLQDLGQWLKETNGFRKE</sequence>
<dbReference type="GO" id="GO:0005634">
    <property type="term" value="C:nucleus"/>
    <property type="evidence" value="ECO:0007669"/>
    <property type="project" value="TreeGrafter"/>
</dbReference>
<dbReference type="EMBL" id="QGML01001373">
    <property type="protein sequence ID" value="TVY89186.1"/>
    <property type="molecule type" value="Genomic_DNA"/>
</dbReference>
<dbReference type="Gene3D" id="3.40.50.720">
    <property type="entry name" value="NAD(P)-binding Rossmann-like Domain"/>
    <property type="match status" value="1"/>
</dbReference>
<evidence type="ECO:0000313" key="5">
    <source>
        <dbReference type="EMBL" id="TVY89186.1"/>
    </source>
</evidence>
<protein>
    <submittedName>
        <fullName evidence="5">NmrA-like family domain-containing protein</fullName>
    </submittedName>
</protein>
<comment type="caution">
    <text evidence="5">The sequence shown here is derived from an EMBL/GenBank/DDBJ whole genome shotgun (WGS) entry which is preliminary data.</text>
</comment>
<dbReference type="InterPro" id="IPR036291">
    <property type="entry name" value="NAD(P)-bd_dom_sf"/>
</dbReference>
<dbReference type="InterPro" id="IPR008030">
    <property type="entry name" value="NmrA-like"/>
</dbReference>
<dbReference type="PANTHER" id="PTHR42748">
    <property type="entry name" value="NITROGEN METABOLITE REPRESSION PROTEIN NMRA FAMILY MEMBER"/>
    <property type="match status" value="1"/>
</dbReference>
<evidence type="ECO:0000259" key="4">
    <source>
        <dbReference type="Pfam" id="PF05368"/>
    </source>
</evidence>
<dbReference type="AlphaFoldDB" id="A0A559M896"/>
<accession>A0A559M896</accession>